<feature type="domain" description="C2H2-type" evidence="10">
    <location>
        <begin position="647"/>
        <end position="674"/>
    </location>
</feature>
<dbReference type="GO" id="GO:0005634">
    <property type="term" value="C:nucleus"/>
    <property type="evidence" value="ECO:0007669"/>
    <property type="project" value="UniProtKB-SubCell"/>
</dbReference>
<feature type="domain" description="BTB" evidence="9">
    <location>
        <begin position="26"/>
        <end position="91"/>
    </location>
</feature>
<feature type="compositionally biased region" description="Basic residues" evidence="8">
    <location>
        <begin position="208"/>
        <end position="218"/>
    </location>
</feature>
<feature type="domain" description="C2H2-type" evidence="10">
    <location>
        <begin position="419"/>
        <end position="446"/>
    </location>
</feature>
<feature type="region of interest" description="Disordered" evidence="8">
    <location>
        <begin position="140"/>
        <end position="159"/>
    </location>
</feature>
<keyword evidence="6" id="KW-0539">Nucleus</keyword>
<feature type="region of interest" description="Disordered" evidence="8">
    <location>
        <begin position="186"/>
        <end position="241"/>
    </location>
</feature>
<dbReference type="PROSITE" id="PS50097">
    <property type="entry name" value="BTB"/>
    <property type="match status" value="1"/>
</dbReference>
<keyword evidence="5" id="KW-0862">Zinc</keyword>
<dbReference type="SUPFAM" id="SSF54695">
    <property type="entry name" value="POZ domain"/>
    <property type="match status" value="1"/>
</dbReference>
<keyword evidence="3" id="KW-0677">Repeat</keyword>
<dbReference type="AlphaFoldDB" id="A0A6F9DXX3"/>
<protein>
    <submittedName>
        <fullName evidence="11">Zinc finger protein ZF(U1like)-9</fullName>
    </submittedName>
</protein>
<dbReference type="InterPro" id="IPR011333">
    <property type="entry name" value="SKP1/BTB/POZ_sf"/>
</dbReference>
<keyword evidence="2" id="KW-0479">Metal-binding</keyword>
<evidence type="ECO:0000256" key="8">
    <source>
        <dbReference type="SAM" id="MobiDB-lite"/>
    </source>
</evidence>
<dbReference type="PANTHER" id="PTHR24394:SF44">
    <property type="entry name" value="ZINC FINGER PROTEIN 271-LIKE"/>
    <property type="match status" value="1"/>
</dbReference>
<dbReference type="Pfam" id="PF00651">
    <property type="entry name" value="BTB"/>
    <property type="match status" value="1"/>
</dbReference>
<dbReference type="GO" id="GO:0008270">
    <property type="term" value="F:zinc ion binding"/>
    <property type="evidence" value="ECO:0007669"/>
    <property type="project" value="UniProtKB-KW"/>
</dbReference>
<dbReference type="PROSITE" id="PS50157">
    <property type="entry name" value="ZINC_FINGER_C2H2_2"/>
    <property type="match status" value="5"/>
</dbReference>
<dbReference type="SUPFAM" id="SSF57667">
    <property type="entry name" value="beta-beta-alpha zinc fingers"/>
    <property type="match status" value="2"/>
</dbReference>
<feature type="domain" description="C2H2-type" evidence="10">
    <location>
        <begin position="553"/>
        <end position="576"/>
    </location>
</feature>
<evidence type="ECO:0000256" key="3">
    <source>
        <dbReference type="ARBA" id="ARBA00022737"/>
    </source>
</evidence>
<dbReference type="Gene3D" id="3.30.160.60">
    <property type="entry name" value="Classic Zinc Finger"/>
    <property type="match status" value="3"/>
</dbReference>
<reference evidence="11" key="1">
    <citation type="submission" date="2020-04" db="EMBL/GenBank/DDBJ databases">
        <authorList>
            <person name="Neveu A P."/>
        </authorList>
    </citation>
    <scope>NUCLEOTIDE SEQUENCE</scope>
    <source>
        <tissue evidence="11">Whole embryo</tissue>
    </source>
</reference>
<evidence type="ECO:0000256" key="6">
    <source>
        <dbReference type="ARBA" id="ARBA00023242"/>
    </source>
</evidence>
<evidence type="ECO:0000256" key="5">
    <source>
        <dbReference type="ARBA" id="ARBA00022833"/>
    </source>
</evidence>
<dbReference type="InterPro" id="IPR036236">
    <property type="entry name" value="Znf_C2H2_sf"/>
</dbReference>
<evidence type="ECO:0000259" key="10">
    <source>
        <dbReference type="PROSITE" id="PS50157"/>
    </source>
</evidence>
<gene>
    <name evidence="11" type="primary">Zbtb17</name>
</gene>
<evidence type="ECO:0000256" key="1">
    <source>
        <dbReference type="ARBA" id="ARBA00004123"/>
    </source>
</evidence>
<sequence>MIYSLPQYPEMALNLLSEMRKNKEFCDIVINVSGNRYCAHKAVLAAGSQYMRQHLAGLTGTFLHLQLQLTKWNIFEDVLRFIYTGEVELTEQNVAEMTMIGTFLQISDLTMLTSQFLNSMQRKTNPKVVSEPTADVNSIENYSVNESVPSPTASVDPSEDYTVNGIEEFTGMETFVAHVAKSVAKAAKTKKKPDENDDKPWTPGMPRYKPKSATKRPAKPQAKSLPAKKTKNQSKVSNNVSNDSMIVEISSNVATSAVTKTTNQKTSVTNAKVSKPVQFEIIPETLTDNNEEKTEQSLIVTESTFVLFDKKTGKFLCRFCKRQNTRYNACLNHAESHKNKPFACRYCGESCKTTSLLLYHYQKNIICNQSTKKDPNAFLSRKDFDDRFLFKCGLCFARCKNFDFYQKHRKEKHDIDEVLMCSVCDQSFVGKATLQQHIAGHYAPLEQTSDKDLENNVQHQEQKIVDSNCMCKFCGNIFPSIEEYKKHMVIKCGLKGHQCTFCHRTFTTPQVLKRHFKNGPCHARWRKVRKSENPPLTRKSFENTNVQMPEYGYFCETCNKGFKKFAEFSAHQVKNHKETFAELKCRFCNLVFRDEKWFANHTGYHVNQTTKTTEDLTKPYRWKCIVCEKEFSTKEDFHHHKQMSCAKECRFCGESIPDKWKLNKHIAKHTSPKPFDCWKCEDTFRLHDELFKHLRDDHSVHMPNTNIEPILLPK</sequence>
<comment type="subcellular location">
    <subcellularLocation>
        <location evidence="1">Nucleus</location>
    </subcellularLocation>
</comment>
<dbReference type="PROSITE" id="PS00028">
    <property type="entry name" value="ZINC_FINGER_C2H2_1"/>
    <property type="match status" value="5"/>
</dbReference>
<dbReference type="SMART" id="SM00225">
    <property type="entry name" value="BTB"/>
    <property type="match status" value="1"/>
</dbReference>
<evidence type="ECO:0000313" key="11">
    <source>
        <dbReference type="EMBL" id="CAB3267860.1"/>
    </source>
</evidence>
<dbReference type="EMBL" id="LR791998">
    <property type="protein sequence ID" value="CAB3267860.1"/>
    <property type="molecule type" value="mRNA"/>
</dbReference>
<dbReference type="SMART" id="SM00355">
    <property type="entry name" value="ZnF_C2H2"/>
    <property type="match status" value="11"/>
</dbReference>
<dbReference type="InterPro" id="IPR000210">
    <property type="entry name" value="BTB/POZ_dom"/>
</dbReference>
<dbReference type="InterPro" id="IPR013087">
    <property type="entry name" value="Znf_C2H2_type"/>
</dbReference>
<keyword evidence="4 7" id="KW-0863">Zinc-finger</keyword>
<organism evidence="11">
    <name type="scientific">Phallusia mammillata</name>
    <dbReference type="NCBI Taxonomy" id="59560"/>
    <lineage>
        <taxon>Eukaryota</taxon>
        <taxon>Metazoa</taxon>
        <taxon>Chordata</taxon>
        <taxon>Tunicata</taxon>
        <taxon>Ascidiacea</taxon>
        <taxon>Phlebobranchia</taxon>
        <taxon>Ascidiidae</taxon>
        <taxon>Phallusia</taxon>
    </lineage>
</organism>
<dbReference type="GO" id="GO:0000981">
    <property type="term" value="F:DNA-binding transcription factor activity, RNA polymerase II-specific"/>
    <property type="evidence" value="ECO:0007669"/>
    <property type="project" value="TreeGrafter"/>
</dbReference>
<evidence type="ECO:0000259" key="9">
    <source>
        <dbReference type="PROSITE" id="PS50097"/>
    </source>
</evidence>
<dbReference type="Gene3D" id="3.30.710.10">
    <property type="entry name" value="Potassium Channel Kv1.1, Chain A"/>
    <property type="match status" value="1"/>
</dbReference>
<proteinExistence type="evidence at transcript level"/>
<feature type="domain" description="C2H2-type" evidence="10">
    <location>
        <begin position="497"/>
        <end position="527"/>
    </location>
</feature>
<evidence type="ECO:0000256" key="2">
    <source>
        <dbReference type="ARBA" id="ARBA00022723"/>
    </source>
</evidence>
<dbReference type="PANTHER" id="PTHR24394">
    <property type="entry name" value="ZINC FINGER PROTEIN"/>
    <property type="match status" value="1"/>
</dbReference>
<evidence type="ECO:0000256" key="7">
    <source>
        <dbReference type="PROSITE-ProRule" id="PRU00042"/>
    </source>
</evidence>
<accession>A0A6F9DXX3</accession>
<feature type="compositionally biased region" description="Polar residues" evidence="8">
    <location>
        <begin position="140"/>
        <end position="155"/>
    </location>
</feature>
<feature type="domain" description="C2H2-type" evidence="10">
    <location>
        <begin position="675"/>
        <end position="703"/>
    </location>
</feature>
<evidence type="ECO:0000256" key="4">
    <source>
        <dbReference type="ARBA" id="ARBA00022771"/>
    </source>
</evidence>
<name>A0A6F9DXX3_9ASCI</name>